<evidence type="ECO:0008006" key="3">
    <source>
        <dbReference type="Google" id="ProtNLM"/>
    </source>
</evidence>
<accession>A0A7S3JZ43</accession>
<feature type="region of interest" description="Disordered" evidence="1">
    <location>
        <begin position="19"/>
        <end position="49"/>
    </location>
</feature>
<dbReference type="Gene3D" id="1.10.260.100">
    <property type="match status" value="1"/>
</dbReference>
<sequence>MFNKLKKAATDNEASIAAAASSVAGGGEGGEGGESSGFEGLEAKAEGKPGMMEALQKAAQNPKLKAAVLDVQANGISAMSKYASDPEIMATLNELKGLFM</sequence>
<organism evidence="2">
    <name type="scientific">Aureoumbra lagunensis</name>
    <dbReference type="NCBI Taxonomy" id="44058"/>
    <lineage>
        <taxon>Eukaryota</taxon>
        <taxon>Sar</taxon>
        <taxon>Stramenopiles</taxon>
        <taxon>Ochrophyta</taxon>
        <taxon>Pelagophyceae</taxon>
        <taxon>Pelagomonadales</taxon>
        <taxon>Aureoumbra</taxon>
    </lineage>
</organism>
<evidence type="ECO:0000256" key="1">
    <source>
        <dbReference type="SAM" id="MobiDB-lite"/>
    </source>
</evidence>
<proteinExistence type="predicted"/>
<gene>
    <name evidence="2" type="ORF">ALAG00032_LOCUS10325</name>
</gene>
<name>A0A7S3JZ43_9STRA</name>
<feature type="compositionally biased region" description="Gly residues" evidence="1">
    <location>
        <begin position="24"/>
        <end position="35"/>
    </location>
</feature>
<evidence type="ECO:0000313" key="2">
    <source>
        <dbReference type="EMBL" id="CAE0369562.1"/>
    </source>
</evidence>
<reference evidence="2" key="1">
    <citation type="submission" date="2021-01" db="EMBL/GenBank/DDBJ databases">
        <authorList>
            <person name="Corre E."/>
            <person name="Pelletier E."/>
            <person name="Niang G."/>
            <person name="Scheremetjew M."/>
            <person name="Finn R."/>
            <person name="Kale V."/>
            <person name="Holt S."/>
            <person name="Cochrane G."/>
            <person name="Meng A."/>
            <person name="Brown T."/>
            <person name="Cohen L."/>
        </authorList>
    </citation>
    <scope>NUCLEOTIDE SEQUENCE</scope>
    <source>
        <strain evidence="2">CCMP1510</strain>
    </source>
</reference>
<dbReference type="AlphaFoldDB" id="A0A7S3JZ43"/>
<protein>
    <recommendedName>
        <fullName evidence="3">STI1 domain-containing protein</fullName>
    </recommendedName>
</protein>
<dbReference type="EMBL" id="HBIJ01015455">
    <property type="protein sequence ID" value="CAE0369562.1"/>
    <property type="molecule type" value="Transcribed_RNA"/>
</dbReference>